<reference evidence="5" key="1">
    <citation type="submission" date="2024-01" db="EMBL/GenBank/DDBJ databases">
        <title>GRCr8: a new rat reference genome assembly contstructed from accurate long reads and long range scaffolding.</title>
        <authorList>
            <person name="Doris P.A."/>
            <person name="Kalbfleisch T."/>
            <person name="Li K."/>
            <person name="Howe K."/>
            <person name="Wood J."/>
        </authorList>
    </citation>
    <scope>NUCLEOTIDE SEQUENCE [LARGE SCALE GENOMIC DNA]</scope>
    <source>
        <strain evidence="5">Brown Norway</strain>
    </source>
</reference>
<dbReference type="Pfam" id="PF14580">
    <property type="entry name" value="LRR_9"/>
    <property type="match status" value="1"/>
</dbReference>
<evidence type="ECO:0000313" key="5">
    <source>
        <dbReference type="Ensembl" id="ENSRNOP00000007776.8"/>
    </source>
</evidence>
<feature type="coiled-coil region" evidence="3">
    <location>
        <begin position="858"/>
        <end position="1038"/>
    </location>
</feature>
<dbReference type="InParanoid" id="D4A619"/>
<keyword evidence="3" id="KW-0175">Coiled coil</keyword>
<dbReference type="SMART" id="SM00369">
    <property type="entry name" value="LRR_TYP"/>
    <property type="match status" value="4"/>
</dbReference>
<reference evidence="5" key="3">
    <citation type="submission" date="2025-09" db="UniProtKB">
        <authorList>
            <consortium name="Ensembl"/>
        </authorList>
    </citation>
    <scope>IDENTIFICATION</scope>
    <source>
        <strain evidence="5">Brown Norway</strain>
    </source>
</reference>
<dbReference type="PaxDb" id="10116-ENSRNOP00000007776"/>
<dbReference type="GeneID" id="311886"/>
<feature type="compositionally biased region" description="Acidic residues" evidence="4">
    <location>
        <begin position="1166"/>
        <end position="1177"/>
    </location>
</feature>
<feature type="region of interest" description="Disordered" evidence="4">
    <location>
        <begin position="1091"/>
        <end position="1184"/>
    </location>
</feature>
<feature type="compositionally biased region" description="Basic and acidic residues" evidence="4">
    <location>
        <begin position="750"/>
        <end position="770"/>
    </location>
</feature>
<feature type="region of interest" description="Disordered" evidence="4">
    <location>
        <begin position="750"/>
        <end position="771"/>
    </location>
</feature>
<dbReference type="Proteomes" id="UP000002494">
    <property type="component" value="Chromosome 3"/>
</dbReference>
<proteinExistence type="predicted"/>
<dbReference type="STRING" id="10116.ENSRNOP00000007776"/>
<feature type="region of interest" description="Disordered" evidence="4">
    <location>
        <begin position="2231"/>
        <end position="2276"/>
    </location>
</feature>
<dbReference type="InterPro" id="IPR050836">
    <property type="entry name" value="SDS22/Internalin_LRR"/>
</dbReference>
<dbReference type="eggNOG" id="KOG0531">
    <property type="taxonomic scope" value="Eukaryota"/>
</dbReference>
<feature type="coiled-coil region" evidence="3">
    <location>
        <begin position="1370"/>
        <end position="1544"/>
    </location>
</feature>
<reference evidence="5" key="2">
    <citation type="submission" date="2025-08" db="UniProtKB">
        <authorList>
            <consortium name="Ensembl"/>
        </authorList>
    </citation>
    <scope>IDENTIFICATION</scope>
    <source>
        <strain evidence="5">Brown Norway</strain>
    </source>
</reference>
<evidence type="ECO:0000313" key="7">
    <source>
        <dbReference type="RGD" id="1305317"/>
    </source>
</evidence>
<feature type="compositionally biased region" description="Low complexity" evidence="4">
    <location>
        <begin position="21"/>
        <end position="38"/>
    </location>
</feature>
<accession>D4A619</accession>
<name>D4A619_RAT</name>
<organism evidence="5 6">
    <name type="scientific">Rattus norvegicus</name>
    <name type="common">Rat</name>
    <dbReference type="NCBI Taxonomy" id="10116"/>
    <lineage>
        <taxon>Eukaryota</taxon>
        <taxon>Metazoa</taxon>
        <taxon>Chordata</taxon>
        <taxon>Craniata</taxon>
        <taxon>Vertebrata</taxon>
        <taxon>Euteleostomi</taxon>
        <taxon>Mammalia</taxon>
        <taxon>Eutheria</taxon>
        <taxon>Euarchontoglires</taxon>
        <taxon>Glires</taxon>
        <taxon>Rodentia</taxon>
        <taxon>Myomorpha</taxon>
        <taxon>Muroidea</taxon>
        <taxon>Muridae</taxon>
        <taxon>Murinae</taxon>
        <taxon>Rattus</taxon>
    </lineage>
</organism>
<feature type="coiled-coil region" evidence="3">
    <location>
        <begin position="1260"/>
        <end position="1332"/>
    </location>
</feature>
<protein>
    <submittedName>
        <fullName evidence="5">Centriolin</fullName>
    </submittedName>
</protein>
<dbReference type="Ensembl" id="ENSRNOT00000007776.8">
    <property type="protein sequence ID" value="ENSRNOP00000007776.8"/>
    <property type="gene ID" value="ENSRNOG00000022015.9"/>
</dbReference>
<dbReference type="SUPFAM" id="SSF52058">
    <property type="entry name" value="L domain-like"/>
    <property type="match status" value="1"/>
</dbReference>
<keyword evidence="6" id="KW-1185">Reference proteome</keyword>
<evidence type="ECO:0000256" key="2">
    <source>
        <dbReference type="ARBA" id="ARBA00022737"/>
    </source>
</evidence>
<keyword evidence="1" id="KW-0433">Leucine-rich repeat</keyword>
<feature type="compositionally biased region" description="Low complexity" evidence="4">
    <location>
        <begin position="2236"/>
        <end position="2251"/>
    </location>
</feature>
<dbReference type="PANTHER" id="PTHR46652:SF3">
    <property type="entry name" value="LEUCINE-RICH REPEAT-CONTAINING PROTEIN 9"/>
    <property type="match status" value="1"/>
</dbReference>
<dbReference type="RGD" id="1305317">
    <property type="gene designation" value="Cntrl"/>
</dbReference>
<dbReference type="AlphaFoldDB" id="D4A619"/>
<dbReference type="AGR" id="RGD:1305317"/>
<dbReference type="InterPro" id="IPR001611">
    <property type="entry name" value="Leu-rich_rpt"/>
</dbReference>
<sequence length="2276" mass="261679">MKKGSERKLSKAKMPVSSHFPGPSSLRSSMRSRSLSPLIGSETPPFHPGGQCPAQAELTDENTMPLESQQHKGADPYVGVRYITEALIKKLTKQDNLALVKSLNLSLSKDGGKKFRYIENLEKCVKLEVLNLSYNLIAKIEKVDKLLRLRELNLSYNKISKIEGLENMCNLQKLNLAGNEIEHIPGWFSKKLKSLRVLNLKGNKISSLQDVSKLKPLQDLTSLTLIDNPVVALPHYLQFIIFHLRSLESLEGQPVTTQDRQEAFERFSLEEIERLEKDLEKKTVETEELKNKQTKFLEEIKHQDKLNKSLKEEAMLQKQSCEELESDLNTKKELLKQKTVELTRACQKQYELEQELAFYKIDAKFEPLNYYPSEYAEMDKSPDESPYIGKSRYKRNMFATETYIVSDAQAVQVRKMVPDGGQLRHEHAPRAQAPPDVQLEDTGKQIVAAQTRLSELHHEIEAAEQKVLRATQEFKQLEEAIRQKKISEAEKDLLLKQLSGRLRHLNKLRQEALDLEAQLEKQRKEIAEKHEEINSAQLATDLLDSKDPKQSHMKAQKRGKEQQLDIMNKQYTQLESRLDEILCRIATETEEIKDLEQQLTDGQIAANEALKKDLEGVISGLQEYLGTIKGQAAQAQNECRKLQDEKETLLQRLTEVKQEKDELEIVAMDAENMRKELAELENALQEQHEVNASLQQAQGDLSAYETELETQLKLKDAETSQLKQELENLVRRTQLEQSVLQTELEKERQSLRDALGKAQSSEEKQQENSELRAQLKQLQDDNSLLKKQLKDFQSHLNHVVDGLIHPEEVAARVDELRKRLKLGAGEMRIHSPSDVLGKSLADLQKQFSEILARSQWEKEEAQVRERKLHEEMALQQEKLANGQEEFKQACERALEARIKFDKRQHNARIQQLENEIHYLQENLKSMEKIQGLTDLQLQEADEEKERILAQLQELEKKELQEAERSSREAMQAAKDLSRAEAEIELLQHLLREREGQFRDEMENAHVGSKGANLQLLEIEALKEAMAKQRAEITRLRDVLNLTGTGKKGGIENVVEEIAELRHAVSAQNEYISSMADPVQRQGCWYFMPPPPSSKVSSHSSQATKDSGLGLKCTASTPLRSQQAGQQEEKGSSGPLPASGYWVYSPIRSTPHKSFSKREDADNGGDSQEESGLDDQEDPPFVPPPGYIMYTVLPDGSPVPQGVALYAPSPPLPHSSHPLTPGTVVYGPPPAGAPIIYGPPPANFAVPLISMGVQHCNIPEHRDLENEVSRLEDITHHLKSKHQEERWLKTSRQHPEKEVEELHRNIDDLVQEKKELELEVEELHRTVERHQQRRDFIDGNVENLMTELEIEKSLKHHEDIVDEIECLEKTLLKRRSELREADRLLAEAESELACTKEKTKSAVEKFTDAKRNLLQTESDAEALEKRAQETALNLVKAEQQLRLLQADAEDLEQHKIKQEEILKEINKVVAAKDADFQCLNEKKEKLTEELQSLQRDIKAAEVNEDHHLQVLKESESLLQAKRAELETLKSQVTSQQQELAVLDSQLGHRREELLLLQDSLTQAKADLQEALTLGETEVAEKCSHIREVKSLLEELSFQKGELNVHISERRTQLTLIKQEIEKEEENLEVVLQQLSKHKTELKNVADILQLETNELQSLKLQHDQKVVELEKTQVDLLEGKLELESLQQTAQQQRRELERQRQLLERDRRETERVRAETQALQSCIECLNKEKEHLQEQCESWEKKSSHAKRVLAATEESNNTEQSKLGQLEVSVRKLQQELELLSQDKLALHSDSAQEQQQLQDKREALNSLQKELENTQDHLNLAKQDLMHTTKCQSALLSEQAQLQKDVSQWTARLESCQKETETKEQQLQELQDEIRESKLQLDQQEMVFQKLQKERESEEQKLVASIVSLEQQQGQLERELMDQKSKLEWLLTDVSAAEGRLRTLQKEERCTESLEKMLSQAKQQLSEREQQLMEKSGDLLALQKEADGMRADFSLLRNQFLTERKKAEKQVAGLKEALKIQRSQLEKNLLEQKQENSCMQKEMATIELVAQDNHERARRLMKELRQMQQEYLELKKQVANQKDFERRQMEVSNAMRTLKSEVKDEIRTSLRNLNQFLPDLPADLTAILERDDNLRELESVKENFPFTTNERIFEEKSNFPQVHIMDEHRRGEALRERLRHREDHLKAQLRDSMSKQAEVLIKGKRQTEGTLHSLRRQVDALGELVTSTSVDSAPSPSLSHLESSLVEDSQHGHSQSSFQVLQVPSEPNIYRH</sequence>
<keyword evidence="2" id="KW-0677">Repeat</keyword>
<feature type="coiled-coil region" evidence="3">
    <location>
        <begin position="1605"/>
        <end position="2088"/>
    </location>
</feature>
<dbReference type="HOGENOM" id="CLU_231608_0_0_1"/>
<feature type="coiled-coil region" evidence="3">
    <location>
        <begin position="265"/>
        <end position="341"/>
    </location>
</feature>
<dbReference type="InterPro" id="IPR032675">
    <property type="entry name" value="LRR_dom_sf"/>
</dbReference>
<dbReference type="PROSITE" id="PS51450">
    <property type="entry name" value="LRR"/>
    <property type="match status" value="4"/>
</dbReference>
<gene>
    <name evidence="5 7" type="primary">Cntrl</name>
</gene>
<dbReference type="InterPro" id="IPR003591">
    <property type="entry name" value="Leu-rich_rpt_typical-subtyp"/>
</dbReference>
<dbReference type="Bgee" id="ENSRNOG00000022015">
    <property type="expression patterns" value="Expressed in spleen and 19 other cell types or tissues"/>
</dbReference>
<evidence type="ECO:0000256" key="4">
    <source>
        <dbReference type="SAM" id="MobiDB-lite"/>
    </source>
</evidence>
<evidence type="ECO:0000313" key="6">
    <source>
        <dbReference type="Proteomes" id="UP000002494"/>
    </source>
</evidence>
<dbReference type="RefSeq" id="XP_038962159.1">
    <property type="nucleotide sequence ID" value="XM_039106231.2"/>
</dbReference>
<dbReference type="SMART" id="SM00365">
    <property type="entry name" value="LRR_SD22"/>
    <property type="match status" value="3"/>
</dbReference>
<dbReference type="Gene3D" id="3.80.10.10">
    <property type="entry name" value="Ribonuclease Inhibitor"/>
    <property type="match status" value="2"/>
</dbReference>
<feature type="compositionally biased region" description="Polar residues" evidence="4">
    <location>
        <begin position="1113"/>
        <end position="1125"/>
    </location>
</feature>
<feature type="compositionally biased region" description="Polar residues" evidence="4">
    <location>
        <begin position="2256"/>
        <end position="2266"/>
    </location>
</feature>
<feature type="region of interest" description="Disordered" evidence="4">
    <location>
        <begin position="1"/>
        <end position="51"/>
    </location>
</feature>
<dbReference type="GeneTree" id="ENSGT00940000155434"/>
<dbReference type="PANTHER" id="PTHR46652">
    <property type="entry name" value="LEUCINE-RICH REPEAT AND IQ DOMAIN-CONTAINING PROTEIN 1-RELATED"/>
    <property type="match status" value="1"/>
</dbReference>
<dbReference type="ExpressionAtlas" id="D4A619">
    <property type="expression patterns" value="baseline and differential"/>
</dbReference>
<evidence type="ECO:0000256" key="3">
    <source>
        <dbReference type="SAM" id="Coils"/>
    </source>
</evidence>
<evidence type="ECO:0000256" key="1">
    <source>
        <dbReference type="ARBA" id="ARBA00022614"/>
    </source>
</evidence>
<dbReference type="PeptideAtlas" id="D4A619"/>